<accession>A0ABQ4SBL6</accession>
<comment type="caution">
    <text evidence="2">The sequence shown here is derived from an EMBL/GenBank/DDBJ whole genome shotgun (WGS) entry which is preliminary data.</text>
</comment>
<feature type="transmembrane region" description="Helical" evidence="1">
    <location>
        <begin position="63"/>
        <end position="82"/>
    </location>
</feature>
<reference evidence="2" key="1">
    <citation type="journal article" date="2021" name="Front. Microbiol.">
        <title>Comprehensive Comparative Genomics and Phenotyping of Methylobacterium Species.</title>
        <authorList>
            <person name="Alessa O."/>
            <person name="Ogura Y."/>
            <person name="Fujitani Y."/>
            <person name="Takami H."/>
            <person name="Hayashi T."/>
            <person name="Sahin N."/>
            <person name="Tani A."/>
        </authorList>
    </citation>
    <scope>NUCLEOTIDE SEQUENCE</scope>
    <source>
        <strain evidence="2">DSM 17168</strain>
    </source>
</reference>
<keyword evidence="1" id="KW-0472">Membrane</keyword>
<evidence type="ECO:0000313" key="3">
    <source>
        <dbReference type="Proteomes" id="UP001055153"/>
    </source>
</evidence>
<proteinExistence type="predicted"/>
<dbReference type="Proteomes" id="UP001055153">
    <property type="component" value="Unassembled WGS sequence"/>
</dbReference>
<keyword evidence="3" id="KW-1185">Reference proteome</keyword>
<feature type="transmembrane region" description="Helical" evidence="1">
    <location>
        <begin position="94"/>
        <end position="114"/>
    </location>
</feature>
<name>A0ABQ4SBL6_9HYPH</name>
<dbReference type="RefSeq" id="WP_238235520.1">
    <property type="nucleotide sequence ID" value="NZ_BPQQ01000029.1"/>
</dbReference>
<reference evidence="2" key="2">
    <citation type="submission" date="2021-08" db="EMBL/GenBank/DDBJ databases">
        <authorList>
            <person name="Tani A."/>
            <person name="Ola A."/>
            <person name="Ogura Y."/>
            <person name="Katsura K."/>
            <person name="Hayashi T."/>
        </authorList>
    </citation>
    <scope>NUCLEOTIDE SEQUENCE</scope>
    <source>
        <strain evidence="2">DSM 17168</strain>
    </source>
</reference>
<evidence type="ECO:0000256" key="1">
    <source>
        <dbReference type="SAM" id="Phobius"/>
    </source>
</evidence>
<feature type="transmembrane region" description="Helical" evidence="1">
    <location>
        <begin position="21"/>
        <end position="43"/>
    </location>
</feature>
<evidence type="ECO:0000313" key="2">
    <source>
        <dbReference type="EMBL" id="GJE00597.1"/>
    </source>
</evidence>
<dbReference type="EMBL" id="BPQQ01000029">
    <property type="protein sequence ID" value="GJE00597.1"/>
    <property type="molecule type" value="Genomic_DNA"/>
</dbReference>
<sequence>MIIRQTIATDAFTRLHRAFTFHLGVAAMLAWGTALFAACHAPWVRNIRPLLDPASGRVESTWSFLFALPLVLTLGWAAAYFGREALRRTQVLSNEAVEFALAAAVAFAVFYMAIDRAVTALLLGA</sequence>
<keyword evidence="1" id="KW-0812">Transmembrane</keyword>
<keyword evidence="1" id="KW-1133">Transmembrane helix</keyword>
<organism evidence="2 3">
    <name type="scientific">Methylobacterium isbiliense</name>
    <dbReference type="NCBI Taxonomy" id="315478"/>
    <lineage>
        <taxon>Bacteria</taxon>
        <taxon>Pseudomonadati</taxon>
        <taxon>Pseudomonadota</taxon>
        <taxon>Alphaproteobacteria</taxon>
        <taxon>Hyphomicrobiales</taxon>
        <taxon>Methylobacteriaceae</taxon>
        <taxon>Methylobacterium</taxon>
    </lineage>
</organism>
<protein>
    <submittedName>
        <fullName evidence="2">Uncharacterized protein</fullName>
    </submittedName>
</protein>
<gene>
    <name evidence="2" type="ORF">GMJLKIPL_2520</name>
</gene>